<proteinExistence type="predicted"/>
<organism evidence="1 2">
    <name type="scientific">Ancylostoma ceylanicum</name>
    <dbReference type="NCBI Taxonomy" id="53326"/>
    <lineage>
        <taxon>Eukaryota</taxon>
        <taxon>Metazoa</taxon>
        <taxon>Ecdysozoa</taxon>
        <taxon>Nematoda</taxon>
        <taxon>Chromadorea</taxon>
        <taxon>Rhabditida</taxon>
        <taxon>Rhabditina</taxon>
        <taxon>Rhabditomorpha</taxon>
        <taxon>Strongyloidea</taxon>
        <taxon>Ancylostomatidae</taxon>
        <taxon>Ancylostomatinae</taxon>
        <taxon>Ancylostoma</taxon>
    </lineage>
</organism>
<dbReference type="Proteomes" id="UP000024635">
    <property type="component" value="Unassembled WGS sequence"/>
</dbReference>
<keyword evidence="2" id="KW-1185">Reference proteome</keyword>
<dbReference type="AlphaFoldDB" id="A0A016V9K1"/>
<dbReference type="EMBL" id="JARK01001351">
    <property type="protein sequence ID" value="EYC23682.1"/>
    <property type="molecule type" value="Genomic_DNA"/>
</dbReference>
<comment type="caution">
    <text evidence="1">The sequence shown here is derived from an EMBL/GenBank/DDBJ whole genome shotgun (WGS) entry which is preliminary data.</text>
</comment>
<evidence type="ECO:0000313" key="2">
    <source>
        <dbReference type="Proteomes" id="UP000024635"/>
    </source>
</evidence>
<evidence type="ECO:0000313" key="1">
    <source>
        <dbReference type="EMBL" id="EYC23682.1"/>
    </source>
</evidence>
<gene>
    <name evidence="1" type="primary">Acey_s0015.g2782</name>
    <name evidence="1" type="ORF">Y032_0015g2782</name>
</gene>
<name>A0A016V9K1_9BILA</name>
<accession>A0A016V9K1</accession>
<protein>
    <submittedName>
        <fullName evidence="1">Uncharacterized protein</fullName>
    </submittedName>
</protein>
<sequence>MSLSLSAVKKFHTTSYDLSSKQLGVGFSVTFDGRRLGKKNMSSEGEKTFNKTINYKYITLIYFISVT</sequence>
<reference evidence="2" key="1">
    <citation type="journal article" date="2015" name="Nat. Genet.">
        <title>The genome and transcriptome of the zoonotic hookworm Ancylostoma ceylanicum identify infection-specific gene families.</title>
        <authorList>
            <person name="Schwarz E.M."/>
            <person name="Hu Y."/>
            <person name="Antoshechkin I."/>
            <person name="Miller M.M."/>
            <person name="Sternberg P.W."/>
            <person name="Aroian R.V."/>
        </authorList>
    </citation>
    <scope>NUCLEOTIDE SEQUENCE</scope>
    <source>
        <strain evidence="2">HY135</strain>
    </source>
</reference>